<accession>A0A518BXP9</accession>
<feature type="transmembrane region" description="Helical" evidence="10">
    <location>
        <begin position="184"/>
        <end position="205"/>
    </location>
</feature>
<dbReference type="EMBL" id="CP036280">
    <property type="protein sequence ID" value="QDU71757.1"/>
    <property type="molecule type" value="Genomic_DNA"/>
</dbReference>
<evidence type="ECO:0000313" key="13">
    <source>
        <dbReference type="EMBL" id="QDU71757.1"/>
    </source>
</evidence>
<evidence type="ECO:0000256" key="9">
    <source>
        <dbReference type="ARBA" id="ARBA00039733"/>
    </source>
</evidence>
<feature type="region of interest" description="Disordered" evidence="12">
    <location>
        <begin position="463"/>
        <end position="487"/>
    </location>
</feature>
<dbReference type="AlphaFoldDB" id="A0A518BXP9"/>
<gene>
    <name evidence="10 13" type="primary">secY</name>
    <name evidence="13" type="ORF">Pan265_16100</name>
</gene>
<reference evidence="13 14" key="1">
    <citation type="submission" date="2019-02" db="EMBL/GenBank/DDBJ databases">
        <title>Deep-cultivation of Planctomycetes and their phenomic and genomic characterization uncovers novel biology.</title>
        <authorList>
            <person name="Wiegand S."/>
            <person name="Jogler M."/>
            <person name="Boedeker C."/>
            <person name="Pinto D."/>
            <person name="Vollmers J."/>
            <person name="Rivas-Marin E."/>
            <person name="Kohn T."/>
            <person name="Peeters S.H."/>
            <person name="Heuer A."/>
            <person name="Rast P."/>
            <person name="Oberbeckmann S."/>
            <person name="Bunk B."/>
            <person name="Jeske O."/>
            <person name="Meyerdierks A."/>
            <person name="Storesund J.E."/>
            <person name="Kallscheuer N."/>
            <person name="Luecker S."/>
            <person name="Lage O.M."/>
            <person name="Pohl T."/>
            <person name="Merkel B.J."/>
            <person name="Hornburger P."/>
            <person name="Mueller R.-W."/>
            <person name="Bruemmer F."/>
            <person name="Labrenz M."/>
            <person name="Spormann A.M."/>
            <person name="Op den Camp H."/>
            <person name="Overmann J."/>
            <person name="Amann R."/>
            <person name="Jetten M.S.M."/>
            <person name="Mascher T."/>
            <person name="Medema M.H."/>
            <person name="Devos D.P."/>
            <person name="Kaster A.-K."/>
            <person name="Ovreas L."/>
            <person name="Rohde M."/>
            <person name="Galperin M.Y."/>
            <person name="Jogler C."/>
        </authorList>
    </citation>
    <scope>NUCLEOTIDE SEQUENCE [LARGE SCALE GENOMIC DNA]</scope>
    <source>
        <strain evidence="13 14">Pan265</strain>
    </source>
</reference>
<feature type="transmembrane region" description="Helical" evidence="10">
    <location>
        <begin position="425"/>
        <end position="445"/>
    </location>
</feature>
<keyword evidence="14" id="KW-1185">Reference proteome</keyword>
<evidence type="ECO:0000256" key="2">
    <source>
        <dbReference type="ARBA" id="ARBA00005751"/>
    </source>
</evidence>
<evidence type="ECO:0000256" key="4">
    <source>
        <dbReference type="ARBA" id="ARBA00022692"/>
    </source>
</evidence>
<evidence type="ECO:0000256" key="3">
    <source>
        <dbReference type="ARBA" id="ARBA00022448"/>
    </source>
</evidence>
<keyword evidence="6 10" id="KW-1133">Transmembrane helix</keyword>
<dbReference type="PRINTS" id="PR00303">
    <property type="entry name" value="SECYTRNLCASE"/>
</dbReference>
<proteinExistence type="inferred from homology"/>
<evidence type="ECO:0000313" key="14">
    <source>
        <dbReference type="Proteomes" id="UP000320386"/>
    </source>
</evidence>
<feature type="transmembrane region" description="Helical" evidence="10">
    <location>
        <begin position="118"/>
        <end position="140"/>
    </location>
</feature>
<dbReference type="InterPro" id="IPR030659">
    <property type="entry name" value="SecY_CS"/>
</dbReference>
<dbReference type="Gene3D" id="1.10.3370.10">
    <property type="entry name" value="SecY subunit domain"/>
    <property type="match status" value="1"/>
</dbReference>
<sequence>MIRTLLNIWKVPELRWKIAFTLGMLAIYRIGFFIPLPGVNQEALREWAENAQGNAVGNLISFVGMFTGGTLGQSTIFGLGIMPYISAAIIFQLLTASIDSFKELQKQGVTGRQKIQEYTRYAAVGLCLVQASFFVSFIQRSGLVYPEYAGTMLFWLCGVVGLTTGTMFLMWLGEQIDKYGIGNGVSLIITAGIIAGIPGAVTMILSDFSFQGDATYGFGTIVFLALSFVLVVAGAIVITQAQRRIPVQQAKHTRGRKVYGGQRSYLPLRVNHGGVMPIIFASSLMIFPTILFPMIENYLIPTRVAAAEGEALTIWQTIGNTIQVSWYHISSDFLAQTGYLYSLTFIGLIFFFAYFWTTVQFQPKEMATQLRDAGSFIPGLRPGPRTAEYLETVMERITYVGAGFLAVIAVIPTIVAANFEIPFMVTQYLGGTGLLIVVSVMLDLVQRIEATLLMRNYEGFLSQSGSGGQRSGGRRSPKIRGPRGSTA</sequence>
<dbReference type="Proteomes" id="UP000320386">
    <property type="component" value="Chromosome"/>
</dbReference>
<dbReference type="GO" id="GO:0065002">
    <property type="term" value="P:intracellular protein transmembrane transport"/>
    <property type="evidence" value="ECO:0007669"/>
    <property type="project" value="UniProtKB-UniRule"/>
</dbReference>
<dbReference type="PROSITE" id="PS00756">
    <property type="entry name" value="SECY_2"/>
    <property type="match status" value="1"/>
</dbReference>
<dbReference type="Pfam" id="PF00344">
    <property type="entry name" value="SecY"/>
    <property type="match status" value="1"/>
</dbReference>
<feature type="compositionally biased region" description="Basic residues" evidence="12">
    <location>
        <begin position="472"/>
        <end position="481"/>
    </location>
</feature>
<dbReference type="RefSeq" id="WP_145445960.1">
    <property type="nucleotide sequence ID" value="NZ_CP036280.1"/>
</dbReference>
<dbReference type="GO" id="GO:0043952">
    <property type="term" value="P:protein transport by the Sec complex"/>
    <property type="evidence" value="ECO:0007669"/>
    <property type="project" value="UniProtKB-UniRule"/>
</dbReference>
<feature type="transmembrane region" description="Helical" evidence="10">
    <location>
        <begin position="152"/>
        <end position="172"/>
    </location>
</feature>
<protein>
    <recommendedName>
        <fullName evidence="9 10">Protein translocase subunit SecY</fullName>
    </recommendedName>
</protein>
<keyword evidence="3 10" id="KW-0813">Transport</keyword>
<comment type="function">
    <text evidence="10">The central subunit of the protein translocation channel SecYEG. Consists of two halves formed by TMs 1-5 and 6-10. These two domains form a lateral gate at the front which open onto the bilayer between TMs 2 and 7, and are clamped together by SecE at the back. The channel is closed by both a pore ring composed of hydrophobic SecY resides and a short helix (helix 2A) on the extracellular side of the membrane which forms a plug. The plug probably moves laterally to allow the channel to open. The ring and the pore may move independently.</text>
</comment>
<dbReference type="KEGG" id="mcad:Pan265_16100"/>
<evidence type="ECO:0000256" key="7">
    <source>
        <dbReference type="ARBA" id="ARBA00023010"/>
    </source>
</evidence>
<evidence type="ECO:0000256" key="5">
    <source>
        <dbReference type="ARBA" id="ARBA00022927"/>
    </source>
</evidence>
<dbReference type="PANTHER" id="PTHR10906">
    <property type="entry name" value="SECY/SEC61-ALPHA FAMILY MEMBER"/>
    <property type="match status" value="1"/>
</dbReference>
<dbReference type="OrthoDB" id="9809248at2"/>
<keyword evidence="10" id="KW-1003">Cell membrane</keyword>
<dbReference type="HAMAP" id="MF_01465">
    <property type="entry name" value="SecY"/>
    <property type="match status" value="1"/>
</dbReference>
<evidence type="ECO:0000256" key="6">
    <source>
        <dbReference type="ARBA" id="ARBA00022989"/>
    </source>
</evidence>
<keyword evidence="7 10" id="KW-0811">Translocation</keyword>
<dbReference type="InterPro" id="IPR026593">
    <property type="entry name" value="SecY"/>
</dbReference>
<name>A0A518BXP9_9BACT</name>
<organism evidence="13 14">
    <name type="scientific">Mucisphaera calidilacus</name>
    <dbReference type="NCBI Taxonomy" id="2527982"/>
    <lineage>
        <taxon>Bacteria</taxon>
        <taxon>Pseudomonadati</taxon>
        <taxon>Planctomycetota</taxon>
        <taxon>Phycisphaerae</taxon>
        <taxon>Phycisphaerales</taxon>
        <taxon>Phycisphaeraceae</taxon>
        <taxon>Mucisphaera</taxon>
    </lineage>
</organism>
<dbReference type="NCBIfam" id="TIGR00967">
    <property type="entry name" value="3a0501s007"/>
    <property type="match status" value="1"/>
</dbReference>
<feature type="transmembrane region" description="Helical" evidence="10">
    <location>
        <begin position="217"/>
        <end position="238"/>
    </location>
</feature>
<keyword evidence="8 10" id="KW-0472">Membrane</keyword>
<keyword evidence="5 10" id="KW-0653">Protein transport</keyword>
<comment type="subunit">
    <text evidence="10">Component of the Sec protein translocase complex. Heterotrimer consisting of SecY, SecE and SecG subunits. The heterotrimers can form oligomers, although 1 heterotrimer is thought to be able to translocate proteins. Interacts with the ribosome. Interacts with SecDF, and other proteins may be involved. Interacts with SecA.</text>
</comment>
<dbReference type="GO" id="GO:0005886">
    <property type="term" value="C:plasma membrane"/>
    <property type="evidence" value="ECO:0007669"/>
    <property type="project" value="UniProtKB-SubCell"/>
</dbReference>
<feature type="transmembrane region" description="Helical" evidence="10">
    <location>
        <begin position="338"/>
        <end position="356"/>
    </location>
</feature>
<feature type="transmembrane region" description="Helical" evidence="10">
    <location>
        <begin position="18"/>
        <end position="36"/>
    </location>
</feature>
<feature type="transmembrane region" description="Helical" evidence="10">
    <location>
        <begin position="397"/>
        <end position="419"/>
    </location>
</feature>
<evidence type="ECO:0000256" key="11">
    <source>
        <dbReference type="RuleBase" id="RU004349"/>
    </source>
</evidence>
<evidence type="ECO:0000256" key="1">
    <source>
        <dbReference type="ARBA" id="ARBA00004141"/>
    </source>
</evidence>
<keyword evidence="4 10" id="KW-0812">Transmembrane</keyword>
<feature type="transmembrane region" description="Helical" evidence="10">
    <location>
        <begin position="76"/>
        <end position="98"/>
    </location>
</feature>
<evidence type="ECO:0000256" key="12">
    <source>
        <dbReference type="SAM" id="MobiDB-lite"/>
    </source>
</evidence>
<comment type="subcellular location">
    <subcellularLocation>
        <location evidence="10">Cell membrane</location>
        <topology evidence="10">Multi-pass membrane protein</topology>
    </subcellularLocation>
    <subcellularLocation>
        <location evidence="1">Membrane</location>
        <topology evidence="1">Multi-pass membrane protein</topology>
    </subcellularLocation>
</comment>
<dbReference type="GO" id="GO:0006605">
    <property type="term" value="P:protein targeting"/>
    <property type="evidence" value="ECO:0007669"/>
    <property type="project" value="UniProtKB-UniRule"/>
</dbReference>
<dbReference type="InterPro" id="IPR002208">
    <property type="entry name" value="SecY/SEC61-alpha"/>
</dbReference>
<dbReference type="PIRSF" id="PIRSF004557">
    <property type="entry name" value="SecY"/>
    <property type="match status" value="1"/>
</dbReference>
<evidence type="ECO:0000256" key="10">
    <source>
        <dbReference type="HAMAP-Rule" id="MF_01465"/>
    </source>
</evidence>
<dbReference type="InterPro" id="IPR023201">
    <property type="entry name" value="SecY_dom_sf"/>
</dbReference>
<evidence type="ECO:0000256" key="8">
    <source>
        <dbReference type="ARBA" id="ARBA00023136"/>
    </source>
</evidence>
<feature type="transmembrane region" description="Helical" evidence="10">
    <location>
        <begin position="273"/>
        <end position="295"/>
    </location>
</feature>
<dbReference type="FunFam" id="1.10.3370.10:FF:000001">
    <property type="entry name" value="Preprotein translocase subunit SecY"/>
    <property type="match status" value="1"/>
</dbReference>
<comment type="similarity">
    <text evidence="2 10 11">Belongs to the SecY/SEC61-alpha family.</text>
</comment>
<dbReference type="SUPFAM" id="SSF103491">
    <property type="entry name" value="Preprotein translocase SecY subunit"/>
    <property type="match status" value="1"/>
</dbReference>